<dbReference type="EMBL" id="RRCH01000028">
    <property type="protein sequence ID" value="RRJ29418.1"/>
    <property type="molecule type" value="Genomic_DNA"/>
</dbReference>
<accession>A0A3P3R8Q3</accession>
<protein>
    <submittedName>
        <fullName evidence="2">Uncharacterized protein</fullName>
    </submittedName>
</protein>
<name>A0A3P3R8Q3_9EURY</name>
<keyword evidence="3" id="KW-1185">Reference proteome</keyword>
<dbReference type="AlphaFoldDB" id="A0A3P3R8Q3"/>
<organism evidence="2 3">
    <name type="scientific">Halocatena pleomorpha</name>
    <dbReference type="NCBI Taxonomy" id="1785090"/>
    <lineage>
        <taxon>Archaea</taxon>
        <taxon>Methanobacteriati</taxon>
        <taxon>Methanobacteriota</taxon>
        <taxon>Stenosarchaea group</taxon>
        <taxon>Halobacteria</taxon>
        <taxon>Halobacteriales</taxon>
        <taxon>Natronomonadaceae</taxon>
        <taxon>Halocatena</taxon>
    </lineage>
</organism>
<dbReference type="RefSeq" id="WP_124955408.1">
    <property type="nucleotide sequence ID" value="NZ_RRCH01000028.1"/>
</dbReference>
<comment type="caution">
    <text evidence="2">The sequence shown here is derived from an EMBL/GenBank/DDBJ whole genome shotgun (WGS) entry which is preliminary data.</text>
</comment>
<reference evidence="2 3" key="1">
    <citation type="submission" date="2018-11" db="EMBL/GenBank/DDBJ databases">
        <title>Taxonoimc description of Halomarina strain SPP-AMP-1.</title>
        <authorList>
            <person name="Pal Y."/>
            <person name="Srinivasana K."/>
            <person name="Verma A."/>
            <person name="Kumar P."/>
        </authorList>
    </citation>
    <scope>NUCLEOTIDE SEQUENCE [LARGE SCALE GENOMIC DNA]</scope>
    <source>
        <strain evidence="2 3">SPP-AMP-1</strain>
    </source>
</reference>
<dbReference type="Proteomes" id="UP000282322">
    <property type="component" value="Unassembled WGS sequence"/>
</dbReference>
<feature type="compositionally biased region" description="Basic and acidic residues" evidence="1">
    <location>
        <begin position="62"/>
        <end position="79"/>
    </location>
</feature>
<feature type="compositionally biased region" description="Low complexity" evidence="1">
    <location>
        <begin position="46"/>
        <end position="61"/>
    </location>
</feature>
<feature type="region of interest" description="Disordered" evidence="1">
    <location>
        <begin position="46"/>
        <end position="96"/>
    </location>
</feature>
<sequence length="96" mass="10522">MAEENPNERSNRFQDGEDANVGQDATTLCVGLQRQLDRPDDALALLAHGTSSSGSPVTSSEISHRTSDTSSERVWDKNLSHQRAGTGPEQRRSRMI</sequence>
<evidence type="ECO:0000313" key="3">
    <source>
        <dbReference type="Proteomes" id="UP000282322"/>
    </source>
</evidence>
<feature type="region of interest" description="Disordered" evidence="1">
    <location>
        <begin position="1"/>
        <end position="21"/>
    </location>
</feature>
<evidence type="ECO:0000313" key="2">
    <source>
        <dbReference type="EMBL" id="RRJ29418.1"/>
    </source>
</evidence>
<feature type="compositionally biased region" description="Basic and acidic residues" evidence="1">
    <location>
        <begin position="1"/>
        <end position="15"/>
    </location>
</feature>
<gene>
    <name evidence="2" type="ORF">EIK79_12300</name>
</gene>
<evidence type="ECO:0000256" key="1">
    <source>
        <dbReference type="SAM" id="MobiDB-lite"/>
    </source>
</evidence>
<proteinExistence type="predicted"/>